<dbReference type="PANTHER" id="PTHR45138">
    <property type="entry name" value="REGULATORY COMPONENTS OF SENSORY TRANSDUCTION SYSTEM"/>
    <property type="match status" value="1"/>
</dbReference>
<feature type="transmembrane region" description="Helical" evidence="1">
    <location>
        <begin position="358"/>
        <end position="377"/>
    </location>
</feature>
<dbReference type="RefSeq" id="WP_013171534.1">
    <property type="nucleotide sequence ID" value="NC_014219.1"/>
</dbReference>
<dbReference type="Gene3D" id="3.30.70.270">
    <property type="match status" value="1"/>
</dbReference>
<dbReference type="SMART" id="SM00267">
    <property type="entry name" value="GGDEF"/>
    <property type="match status" value="1"/>
</dbReference>
<keyword evidence="1" id="KW-1133">Transmembrane helix</keyword>
<dbReference type="InterPro" id="IPR029787">
    <property type="entry name" value="Nucleotide_cyclase"/>
</dbReference>
<dbReference type="OrthoDB" id="9759607at2"/>
<evidence type="ECO:0000259" key="2">
    <source>
        <dbReference type="PROSITE" id="PS50887"/>
    </source>
</evidence>
<dbReference type="PROSITE" id="PS50887">
    <property type="entry name" value="GGDEF"/>
    <property type="match status" value="1"/>
</dbReference>
<dbReference type="InterPro" id="IPR043128">
    <property type="entry name" value="Rev_trsase/Diguanyl_cyclase"/>
</dbReference>
<dbReference type="InterPro" id="IPR000160">
    <property type="entry name" value="GGDEF_dom"/>
</dbReference>
<evidence type="ECO:0000313" key="3">
    <source>
        <dbReference type="EMBL" id="ADH98105.1"/>
    </source>
</evidence>
<evidence type="ECO:0000313" key="4">
    <source>
        <dbReference type="Proteomes" id="UP000000271"/>
    </source>
</evidence>
<dbReference type="eggNOG" id="COG3706">
    <property type="taxonomic scope" value="Bacteria"/>
</dbReference>
<feature type="transmembrane region" description="Helical" evidence="1">
    <location>
        <begin position="273"/>
        <end position="292"/>
    </location>
</feature>
<dbReference type="Pfam" id="PF00990">
    <property type="entry name" value="GGDEF"/>
    <property type="match status" value="1"/>
</dbReference>
<keyword evidence="1" id="KW-0472">Membrane</keyword>
<evidence type="ECO:0000256" key="1">
    <source>
        <dbReference type="SAM" id="Phobius"/>
    </source>
</evidence>
<feature type="transmembrane region" description="Helical" evidence="1">
    <location>
        <begin position="207"/>
        <end position="229"/>
    </location>
</feature>
<feature type="domain" description="GGDEF" evidence="2">
    <location>
        <begin position="473"/>
        <end position="609"/>
    </location>
</feature>
<dbReference type="GO" id="GO:0005886">
    <property type="term" value="C:plasma membrane"/>
    <property type="evidence" value="ECO:0007669"/>
    <property type="project" value="TreeGrafter"/>
</dbReference>
<dbReference type="Proteomes" id="UP000000271">
    <property type="component" value="Chromosome"/>
</dbReference>
<dbReference type="GO" id="GO:0043709">
    <property type="term" value="P:cell adhesion involved in single-species biofilm formation"/>
    <property type="evidence" value="ECO:0007669"/>
    <property type="project" value="TreeGrafter"/>
</dbReference>
<proteinExistence type="predicted"/>
<feature type="transmembrane region" description="Helical" evidence="1">
    <location>
        <begin position="12"/>
        <end position="29"/>
    </location>
</feature>
<dbReference type="EMBL" id="CP001791">
    <property type="protein sequence ID" value="ADH98105.1"/>
    <property type="molecule type" value="Genomic_DNA"/>
</dbReference>
<feature type="transmembrane region" description="Helical" evidence="1">
    <location>
        <begin position="383"/>
        <end position="407"/>
    </location>
</feature>
<dbReference type="Pfam" id="PF07695">
    <property type="entry name" value="7TMR-DISM_7TM"/>
    <property type="match status" value="1"/>
</dbReference>
<dbReference type="CDD" id="cd01949">
    <property type="entry name" value="GGDEF"/>
    <property type="match status" value="1"/>
</dbReference>
<reference evidence="3" key="1">
    <citation type="submission" date="2009-10" db="EMBL/GenBank/DDBJ databases">
        <title>Complete sequence of Bacillus selenitireducens MLS10.</title>
        <authorList>
            <consortium name="US DOE Joint Genome Institute"/>
            <person name="Lucas S."/>
            <person name="Copeland A."/>
            <person name="Lapidus A."/>
            <person name="Glavina del Rio T."/>
            <person name="Dalin E."/>
            <person name="Tice H."/>
            <person name="Bruce D."/>
            <person name="Goodwin L."/>
            <person name="Pitluck S."/>
            <person name="Sims D."/>
            <person name="Brettin T."/>
            <person name="Detter J.C."/>
            <person name="Han C."/>
            <person name="Larimer F."/>
            <person name="Land M."/>
            <person name="Hauser L."/>
            <person name="Kyrpides N."/>
            <person name="Ovchinnikova G."/>
            <person name="Stolz J."/>
        </authorList>
    </citation>
    <scope>NUCLEOTIDE SEQUENCE [LARGE SCALE GENOMIC DNA]</scope>
    <source>
        <strain evidence="3">MLS10</strain>
    </source>
</reference>
<dbReference type="KEGG" id="bse:Bsel_0569"/>
<dbReference type="InterPro" id="IPR050469">
    <property type="entry name" value="Diguanylate_Cyclase"/>
</dbReference>
<dbReference type="SUPFAM" id="SSF49785">
    <property type="entry name" value="Galactose-binding domain-like"/>
    <property type="match status" value="1"/>
</dbReference>
<dbReference type="GO" id="GO:1902201">
    <property type="term" value="P:negative regulation of bacterial-type flagellum-dependent cell motility"/>
    <property type="evidence" value="ECO:0007669"/>
    <property type="project" value="TreeGrafter"/>
</dbReference>
<dbReference type="InterPro" id="IPR011623">
    <property type="entry name" value="7TMR_DISM_rcpt_extracell_dom1"/>
</dbReference>
<dbReference type="HOGENOM" id="CLU_030706_0_0_9"/>
<dbReference type="InterPro" id="IPR008979">
    <property type="entry name" value="Galactose-bd-like_sf"/>
</dbReference>
<organism evidence="3 4">
    <name type="scientific">Bacillus selenitireducens (strain ATCC 700615 / DSM 15326 / MLS10)</name>
    <dbReference type="NCBI Taxonomy" id="439292"/>
    <lineage>
        <taxon>Bacteria</taxon>
        <taxon>Bacillati</taxon>
        <taxon>Bacillota</taxon>
        <taxon>Bacilli</taxon>
        <taxon>Bacillales</taxon>
        <taxon>Bacillaceae</taxon>
        <taxon>Salisediminibacterium</taxon>
    </lineage>
</organism>
<dbReference type="GO" id="GO:0052621">
    <property type="term" value="F:diguanylate cyclase activity"/>
    <property type="evidence" value="ECO:0007669"/>
    <property type="project" value="TreeGrafter"/>
</dbReference>
<keyword evidence="4" id="KW-1185">Reference proteome</keyword>
<keyword evidence="1" id="KW-0812">Transmembrane</keyword>
<feature type="transmembrane region" description="Helical" evidence="1">
    <location>
        <begin position="329"/>
        <end position="351"/>
    </location>
</feature>
<accession>D6XY32</accession>
<dbReference type="Gene3D" id="2.60.120.260">
    <property type="entry name" value="Galactose-binding domain-like"/>
    <property type="match status" value="1"/>
</dbReference>
<dbReference type="NCBIfam" id="TIGR00254">
    <property type="entry name" value="GGDEF"/>
    <property type="match status" value="1"/>
</dbReference>
<sequence>MNKITVYIKPMTLFVSFVLLIGFTIYLIIVSEYDHYPAATNGELDTSFWDTEDGSIPLSGEWHFYWSSLLEPDERSGEEPVVIDVPRSWNGTLVNGETIGGKGYATYHVQVTAPEADDLALYMPYLLTAYRLWINGESVASNGEVGTSAETMTPRYFADVVPLASSRDQIDIHIQVSNFMHAEGGMNIPLRLGTHDTISSETDNRRLIDGIIFGSLLIMSIYHFLVFLLRPRFRSALYFSLFCLMIGIRSLLVGEAVMLRVFPDFNWTFAMKLEYVTTYLSPPLFILFLSALFPNETSRLFRRVSVTIGLILGSIVILFPVYWFTQTLIVGQVVTVITVGYICYILILAALRKRMGATVSLFMAFLYAITIVNDILYDYQLSIYGNLSPAGLLFFILAQSFMLASIFSKAFTDLEDMSERLIASNEILESKVEERTKKLKDLSVRDPLTNVYNRGGFDQQMKAKWTEALQERKELSLLFVDIDYFKRYNDEYGHQAGDQTLISVAHTLQEALGEKAIVSRYGGEEFVLILPGASEEQAASAAATLLKAIRDQQIPHSQSQVAPYVTVSIGGISRIPNETDKPDAFIKQADQALYAAKEAGRDRYILAQDV</sequence>
<dbReference type="SUPFAM" id="SSF55073">
    <property type="entry name" value="Nucleotide cyclase"/>
    <property type="match status" value="1"/>
</dbReference>
<dbReference type="FunFam" id="3.30.70.270:FF:000001">
    <property type="entry name" value="Diguanylate cyclase domain protein"/>
    <property type="match status" value="1"/>
</dbReference>
<gene>
    <name evidence="3" type="ordered locus">Bsel_0569</name>
</gene>
<protein>
    <submittedName>
        <fullName evidence="3">7TM domain sensor diguanylate cyclase</fullName>
    </submittedName>
</protein>
<name>D6XY32_BACIE</name>
<dbReference type="AlphaFoldDB" id="D6XY32"/>
<feature type="transmembrane region" description="Helical" evidence="1">
    <location>
        <begin position="304"/>
        <end position="323"/>
    </location>
</feature>
<dbReference type="PANTHER" id="PTHR45138:SF9">
    <property type="entry name" value="DIGUANYLATE CYCLASE DGCM-RELATED"/>
    <property type="match status" value="1"/>
</dbReference>
<dbReference type="STRING" id="439292.Bsel_0569"/>
<feature type="transmembrane region" description="Helical" evidence="1">
    <location>
        <begin position="236"/>
        <end position="253"/>
    </location>
</feature>